<feature type="compositionally biased region" description="Pro residues" evidence="1">
    <location>
        <begin position="19"/>
        <end position="28"/>
    </location>
</feature>
<name>A0A6A5YPU4_9PLEO</name>
<evidence type="ECO:0000313" key="2">
    <source>
        <dbReference type="EMBL" id="KAF2109102.1"/>
    </source>
</evidence>
<dbReference type="OrthoDB" id="1714508at2759"/>
<keyword evidence="3" id="KW-1185">Reference proteome</keyword>
<feature type="region of interest" description="Disordered" evidence="1">
    <location>
        <begin position="110"/>
        <end position="225"/>
    </location>
</feature>
<dbReference type="Pfam" id="PF07818">
    <property type="entry name" value="HCNGP"/>
    <property type="match status" value="1"/>
</dbReference>
<dbReference type="InterPro" id="IPR012479">
    <property type="entry name" value="SAP30BP"/>
</dbReference>
<evidence type="ECO:0000313" key="3">
    <source>
        <dbReference type="Proteomes" id="UP000799770"/>
    </source>
</evidence>
<dbReference type="AlphaFoldDB" id="A0A6A5YPU4"/>
<accession>A0A6A5YPU4</accession>
<feature type="region of interest" description="Disordered" evidence="1">
    <location>
        <begin position="13"/>
        <end position="32"/>
    </location>
</feature>
<proteinExistence type="predicted"/>
<sequence>MFNRSQIRNLTLPTVPNFNIPPSPPGSPPQRATRKFAQFLELKKKGQHFNQRLESSSVMKDPGHLQRLLDFAGLSQEGQYTSTLPAELAVPTEWPAWAYVEQLSEARKQMSKAKEEEKAQGKRDKVKFVKATESGTSSGTGTSSGGGGTAGAQSAAERIVAGLGGRKPGKTDSRNSSRKRELERRGGRGDYSSRGKHRSRSRSPRRRRSRSTDRDRRRDRSRDRR</sequence>
<dbReference type="GO" id="GO:0006355">
    <property type="term" value="P:regulation of DNA-templated transcription"/>
    <property type="evidence" value="ECO:0007669"/>
    <property type="project" value="InterPro"/>
</dbReference>
<dbReference type="EMBL" id="ML977344">
    <property type="protein sequence ID" value="KAF2109102.1"/>
    <property type="molecule type" value="Genomic_DNA"/>
</dbReference>
<evidence type="ECO:0000256" key="1">
    <source>
        <dbReference type="SAM" id="MobiDB-lite"/>
    </source>
</evidence>
<organism evidence="2 3">
    <name type="scientific">Lophiotrema nucula</name>
    <dbReference type="NCBI Taxonomy" id="690887"/>
    <lineage>
        <taxon>Eukaryota</taxon>
        <taxon>Fungi</taxon>
        <taxon>Dikarya</taxon>
        <taxon>Ascomycota</taxon>
        <taxon>Pezizomycotina</taxon>
        <taxon>Dothideomycetes</taxon>
        <taxon>Pleosporomycetidae</taxon>
        <taxon>Pleosporales</taxon>
        <taxon>Lophiotremataceae</taxon>
        <taxon>Lophiotrema</taxon>
    </lineage>
</organism>
<feature type="compositionally biased region" description="Basic and acidic residues" evidence="1">
    <location>
        <begin position="110"/>
        <end position="127"/>
    </location>
</feature>
<protein>
    <submittedName>
        <fullName evidence="2">HCNGP-like protein-domain-containing protein</fullName>
    </submittedName>
</protein>
<dbReference type="PANTHER" id="PTHR13464">
    <property type="entry name" value="TRANSCRIPTIONAL REGULATOR PROTEIN HCNGP"/>
    <property type="match status" value="1"/>
</dbReference>
<gene>
    <name evidence="2" type="ORF">BDV96DRAFT_586575</name>
</gene>
<reference evidence="2" key="1">
    <citation type="journal article" date="2020" name="Stud. Mycol.">
        <title>101 Dothideomycetes genomes: a test case for predicting lifestyles and emergence of pathogens.</title>
        <authorList>
            <person name="Haridas S."/>
            <person name="Albert R."/>
            <person name="Binder M."/>
            <person name="Bloem J."/>
            <person name="Labutti K."/>
            <person name="Salamov A."/>
            <person name="Andreopoulos B."/>
            <person name="Baker S."/>
            <person name="Barry K."/>
            <person name="Bills G."/>
            <person name="Bluhm B."/>
            <person name="Cannon C."/>
            <person name="Castanera R."/>
            <person name="Culley D."/>
            <person name="Daum C."/>
            <person name="Ezra D."/>
            <person name="Gonzalez J."/>
            <person name="Henrissat B."/>
            <person name="Kuo A."/>
            <person name="Liang C."/>
            <person name="Lipzen A."/>
            <person name="Lutzoni F."/>
            <person name="Magnuson J."/>
            <person name="Mondo S."/>
            <person name="Nolan M."/>
            <person name="Ohm R."/>
            <person name="Pangilinan J."/>
            <person name="Park H.-J."/>
            <person name="Ramirez L."/>
            <person name="Alfaro M."/>
            <person name="Sun H."/>
            <person name="Tritt A."/>
            <person name="Yoshinaga Y."/>
            <person name="Zwiers L.-H."/>
            <person name="Turgeon B."/>
            <person name="Goodwin S."/>
            <person name="Spatafora J."/>
            <person name="Crous P."/>
            <person name="Grigoriev I."/>
        </authorList>
    </citation>
    <scope>NUCLEOTIDE SEQUENCE</scope>
    <source>
        <strain evidence="2">CBS 627.86</strain>
    </source>
</reference>
<feature type="compositionally biased region" description="Basic and acidic residues" evidence="1">
    <location>
        <begin position="169"/>
        <end position="193"/>
    </location>
</feature>
<feature type="compositionally biased region" description="Low complexity" evidence="1">
    <location>
        <begin position="131"/>
        <end position="141"/>
    </location>
</feature>
<feature type="compositionally biased region" description="Basic and acidic residues" evidence="1">
    <location>
        <begin position="210"/>
        <end position="225"/>
    </location>
</feature>
<dbReference type="Proteomes" id="UP000799770">
    <property type="component" value="Unassembled WGS sequence"/>
</dbReference>
<feature type="compositionally biased region" description="Basic residues" evidence="1">
    <location>
        <begin position="194"/>
        <end position="209"/>
    </location>
</feature>
<dbReference type="PANTHER" id="PTHR13464:SF0">
    <property type="entry name" value="SAP30-BINDING PROTEIN"/>
    <property type="match status" value="1"/>
</dbReference>
<dbReference type="GO" id="GO:0005634">
    <property type="term" value="C:nucleus"/>
    <property type="evidence" value="ECO:0007669"/>
    <property type="project" value="TreeGrafter"/>
</dbReference>